<dbReference type="EMBL" id="QRYT01000128">
    <property type="protein sequence ID" value="RGV02645.1"/>
    <property type="molecule type" value="Genomic_DNA"/>
</dbReference>
<organism evidence="2 3">
    <name type="scientific">Phocaeicola vulgatus</name>
    <name type="common">Bacteroides vulgatus</name>
    <dbReference type="NCBI Taxonomy" id="821"/>
    <lineage>
        <taxon>Bacteria</taxon>
        <taxon>Pseudomonadati</taxon>
        <taxon>Bacteroidota</taxon>
        <taxon>Bacteroidia</taxon>
        <taxon>Bacteroidales</taxon>
        <taxon>Bacteroidaceae</taxon>
        <taxon>Phocaeicola</taxon>
    </lineage>
</organism>
<sequence>MELKDFIKSVLFDVTEAVKECQEELKNGAIISPSNRSAEEKVRAVSGDLKISYIDFEVAVSASSENLNNGEKTGGVEVSGSVIGVRFGGKFGGKSVSEENKQVNENVSKIKFSIPVIYPTQPVKERNTRARAFLP</sequence>
<accession>A0A412AKM2</accession>
<name>A0A412AKM2_PHOVU</name>
<dbReference type="AlphaFoldDB" id="A0A412AKM2"/>
<evidence type="ECO:0000313" key="3">
    <source>
        <dbReference type="Proteomes" id="UP000285379"/>
    </source>
</evidence>
<dbReference type="Proteomes" id="UP000285379">
    <property type="component" value="Unassembled WGS sequence"/>
</dbReference>
<dbReference type="EMBL" id="JAKNGO010000031">
    <property type="protein sequence ID" value="MCG4689620.1"/>
    <property type="molecule type" value="Genomic_DNA"/>
</dbReference>
<evidence type="ECO:0000313" key="2">
    <source>
        <dbReference type="EMBL" id="RGV02645.1"/>
    </source>
</evidence>
<dbReference type="RefSeq" id="WP_117816492.1">
    <property type="nucleotide sequence ID" value="NZ_CAXKYE010000016.1"/>
</dbReference>
<dbReference type="Proteomes" id="UP001200843">
    <property type="component" value="Unassembled WGS sequence"/>
</dbReference>
<reference evidence="1" key="2">
    <citation type="submission" date="2022-01" db="EMBL/GenBank/DDBJ databases">
        <title>Collection of gut derived symbiotic bacterial strains cultured from healthy donors.</title>
        <authorList>
            <person name="Lin H."/>
            <person name="Kohout C."/>
            <person name="Waligurski E."/>
            <person name="Pamer E.G."/>
        </authorList>
    </citation>
    <scope>NUCLEOTIDE SEQUENCE</scope>
    <source>
        <strain evidence="1">DFI.6.72</strain>
    </source>
</reference>
<comment type="caution">
    <text evidence="2">The sequence shown here is derived from an EMBL/GenBank/DDBJ whole genome shotgun (WGS) entry which is preliminary data.</text>
</comment>
<reference evidence="2 3" key="1">
    <citation type="submission" date="2018-08" db="EMBL/GenBank/DDBJ databases">
        <title>A genome reference for cultivated species of the human gut microbiota.</title>
        <authorList>
            <person name="Zou Y."/>
            <person name="Xue W."/>
            <person name="Luo G."/>
        </authorList>
    </citation>
    <scope>NUCLEOTIDE SEQUENCE [LARGE SCALE GENOMIC DNA]</scope>
    <source>
        <strain evidence="2 3">AF14-8</strain>
    </source>
</reference>
<evidence type="ECO:0000313" key="1">
    <source>
        <dbReference type="EMBL" id="MCG4689620.1"/>
    </source>
</evidence>
<proteinExistence type="predicted"/>
<protein>
    <submittedName>
        <fullName evidence="2">Uncharacterized protein</fullName>
    </submittedName>
</protein>
<gene>
    <name evidence="2" type="ORF">DWW27_23810</name>
    <name evidence="1" type="ORF">L0N01_13490</name>
</gene>